<dbReference type="EMBL" id="JBBPBK010000080">
    <property type="protein sequence ID" value="KAK9266705.1"/>
    <property type="molecule type" value="Genomic_DNA"/>
</dbReference>
<sequence>MLILFDVKRKVALTVSIAKFLMSDGNRKSTAFCIELTDRQLFQNLLAPSGGIFSAIPSSTLELKEAHYRWFPSSNLASIDQLNKAGAALTSRDYVGLNFVAVVASSGSGLCERAWTHSPYTPVLTQNNFNARDLGDIIVSVAHLFLTS</sequence>
<reference evidence="1 2" key="1">
    <citation type="journal article" date="2024" name="Plant J.">
        <title>Genome sequences and population genomics reveal climatic adaptation and genomic divergence between two closely related sweetgum species.</title>
        <authorList>
            <person name="Xu W.Q."/>
            <person name="Ren C.Q."/>
            <person name="Zhang X.Y."/>
            <person name="Comes H.P."/>
            <person name="Liu X.H."/>
            <person name="Li Y.G."/>
            <person name="Kettle C.J."/>
            <person name="Jalonen R."/>
            <person name="Gaisberger H."/>
            <person name="Ma Y.Z."/>
            <person name="Qiu Y.X."/>
        </authorList>
    </citation>
    <scope>NUCLEOTIDE SEQUENCE [LARGE SCALE GENOMIC DNA]</scope>
    <source>
        <strain evidence="1">Hangzhou</strain>
    </source>
</reference>
<evidence type="ECO:0000313" key="2">
    <source>
        <dbReference type="Proteomes" id="UP001415857"/>
    </source>
</evidence>
<name>A0AAP0N7T8_LIQFO</name>
<keyword evidence="2" id="KW-1185">Reference proteome</keyword>
<dbReference type="AlphaFoldDB" id="A0AAP0N7T8"/>
<comment type="caution">
    <text evidence="1">The sequence shown here is derived from an EMBL/GenBank/DDBJ whole genome shotgun (WGS) entry which is preliminary data.</text>
</comment>
<organism evidence="1 2">
    <name type="scientific">Liquidambar formosana</name>
    <name type="common">Formosan gum</name>
    <dbReference type="NCBI Taxonomy" id="63359"/>
    <lineage>
        <taxon>Eukaryota</taxon>
        <taxon>Viridiplantae</taxon>
        <taxon>Streptophyta</taxon>
        <taxon>Embryophyta</taxon>
        <taxon>Tracheophyta</taxon>
        <taxon>Spermatophyta</taxon>
        <taxon>Magnoliopsida</taxon>
        <taxon>eudicotyledons</taxon>
        <taxon>Gunneridae</taxon>
        <taxon>Pentapetalae</taxon>
        <taxon>Saxifragales</taxon>
        <taxon>Altingiaceae</taxon>
        <taxon>Liquidambar</taxon>
    </lineage>
</organism>
<accession>A0AAP0N7T8</accession>
<proteinExistence type="predicted"/>
<gene>
    <name evidence="1" type="ORF">L1049_007358</name>
</gene>
<protein>
    <submittedName>
        <fullName evidence="1">Uncharacterized protein</fullName>
    </submittedName>
</protein>
<evidence type="ECO:0000313" key="1">
    <source>
        <dbReference type="EMBL" id="KAK9266705.1"/>
    </source>
</evidence>
<dbReference type="Proteomes" id="UP001415857">
    <property type="component" value="Unassembled WGS sequence"/>
</dbReference>
<dbReference type="InterPro" id="IPR035513">
    <property type="entry name" value="Invertase/methylesterase_inhib"/>
</dbReference>
<dbReference type="SUPFAM" id="SSF101148">
    <property type="entry name" value="Plant invertase/pectin methylesterase inhibitor"/>
    <property type="match status" value="1"/>
</dbReference>